<comment type="caution">
    <text evidence="2">The sequence shown here is derived from an EMBL/GenBank/DDBJ whole genome shotgun (WGS) entry which is preliminary data.</text>
</comment>
<organism evidence="2 3">
    <name type="scientific">Nocardia thailandica</name>
    <dbReference type="NCBI Taxonomy" id="257275"/>
    <lineage>
        <taxon>Bacteria</taxon>
        <taxon>Bacillati</taxon>
        <taxon>Actinomycetota</taxon>
        <taxon>Actinomycetes</taxon>
        <taxon>Mycobacteriales</taxon>
        <taxon>Nocardiaceae</taxon>
        <taxon>Nocardia</taxon>
    </lineage>
</organism>
<evidence type="ECO:0008006" key="4">
    <source>
        <dbReference type="Google" id="ProtNLM"/>
    </source>
</evidence>
<feature type="transmembrane region" description="Helical" evidence="1">
    <location>
        <begin position="231"/>
        <end position="252"/>
    </location>
</feature>
<feature type="transmembrane region" description="Helical" evidence="1">
    <location>
        <begin position="398"/>
        <end position="416"/>
    </location>
</feature>
<keyword evidence="3" id="KW-1185">Reference proteome</keyword>
<evidence type="ECO:0000313" key="2">
    <source>
        <dbReference type="EMBL" id="MFF0544087.1"/>
    </source>
</evidence>
<feature type="transmembrane region" description="Helical" evidence="1">
    <location>
        <begin position="26"/>
        <end position="45"/>
    </location>
</feature>
<keyword evidence="1" id="KW-0812">Transmembrane</keyword>
<dbReference type="EMBL" id="JBIAMX010000007">
    <property type="protein sequence ID" value="MFF0544087.1"/>
    <property type="molecule type" value="Genomic_DNA"/>
</dbReference>
<reference evidence="2 3" key="1">
    <citation type="submission" date="2024-10" db="EMBL/GenBank/DDBJ databases">
        <title>The Natural Products Discovery Center: Release of the First 8490 Sequenced Strains for Exploring Actinobacteria Biosynthetic Diversity.</title>
        <authorList>
            <person name="Kalkreuter E."/>
            <person name="Kautsar S.A."/>
            <person name="Yang D."/>
            <person name="Bader C.D."/>
            <person name="Teijaro C.N."/>
            <person name="Fluegel L."/>
            <person name="Davis C.M."/>
            <person name="Simpson J.R."/>
            <person name="Lauterbach L."/>
            <person name="Steele A.D."/>
            <person name="Gui C."/>
            <person name="Meng S."/>
            <person name="Li G."/>
            <person name="Viehrig K."/>
            <person name="Ye F."/>
            <person name="Su P."/>
            <person name="Kiefer A.F."/>
            <person name="Nichols A."/>
            <person name="Cepeda A.J."/>
            <person name="Yan W."/>
            <person name="Fan B."/>
            <person name="Jiang Y."/>
            <person name="Adhikari A."/>
            <person name="Zheng C.-J."/>
            <person name="Schuster L."/>
            <person name="Cowan T.M."/>
            <person name="Smanski M.J."/>
            <person name="Chevrette M.G."/>
            <person name="De Carvalho L.P.S."/>
            <person name="Shen B."/>
        </authorList>
    </citation>
    <scope>NUCLEOTIDE SEQUENCE [LARGE SCALE GENOMIC DNA]</scope>
    <source>
        <strain evidence="2 3">NPDC004045</strain>
    </source>
</reference>
<evidence type="ECO:0000256" key="1">
    <source>
        <dbReference type="SAM" id="Phobius"/>
    </source>
</evidence>
<dbReference type="Proteomes" id="UP001601444">
    <property type="component" value="Unassembled WGS sequence"/>
</dbReference>
<gene>
    <name evidence="2" type="ORF">ACFYTF_14750</name>
</gene>
<dbReference type="RefSeq" id="WP_387700698.1">
    <property type="nucleotide sequence ID" value="NZ_JBIAMX010000007.1"/>
</dbReference>
<proteinExistence type="predicted"/>
<evidence type="ECO:0000313" key="3">
    <source>
        <dbReference type="Proteomes" id="UP001601444"/>
    </source>
</evidence>
<accession>A0ABW6PNV5</accession>
<sequence>MRSRLPAAVRAAGVWLRRFARTTPGLIGALIVVLTVLCVAAGLTAGRQFDAKIERGDRALAQTEPLAFAAQRLFVALSTADASAAAAFLSGGIESTEVRGRYEQALAEAAVSLADATAGAGDEQTRAVVARIAADLPTYTGLVETARANNRQGHPVGSAYLRQASELMQTSLLPRAQELEDARTDAVRADQDAIGAVPYTTVVLLVLVLAVCAGGSVLLTRRTNRRVNVGVAVAGCATVLALLWVLGATLAAGQLLDRGAGGAGARADDLAQARILAQRARTDEMLGLITRGDITGSEDAYRTHTGDLRGRLTAAGIGDSEAERALVSWESGHRTQLAAYESADYTRAVAQAIGGGPDGSERSFDRLDTALRTELAQARTHLRDGVYAARTVLIPSPYALPLLLLGAAAVAVGGLWPRLKEFL</sequence>
<keyword evidence="1" id="KW-1133">Transmembrane helix</keyword>
<keyword evidence="1" id="KW-0472">Membrane</keyword>
<name>A0ABW6PNV5_9NOCA</name>
<feature type="transmembrane region" description="Helical" evidence="1">
    <location>
        <begin position="196"/>
        <end position="219"/>
    </location>
</feature>
<protein>
    <recommendedName>
        <fullName evidence="4">Secreted protein</fullName>
    </recommendedName>
</protein>